<proteinExistence type="predicted"/>
<keyword evidence="3" id="KW-1185">Reference proteome</keyword>
<evidence type="ECO:0000256" key="1">
    <source>
        <dbReference type="SAM" id="MobiDB-lite"/>
    </source>
</evidence>
<dbReference type="Proteomes" id="UP000215027">
    <property type="component" value="Chromosome I"/>
</dbReference>
<name>A0A160T4D3_9CHLR</name>
<gene>
    <name evidence="2" type="ORF">CFX0092_A1602</name>
</gene>
<feature type="compositionally biased region" description="Basic and acidic residues" evidence="1">
    <location>
        <begin position="98"/>
        <end position="118"/>
    </location>
</feature>
<accession>A0A160T4D3</accession>
<organism evidence="2 3">
    <name type="scientific">Candidatus Promineifilum breve</name>
    <dbReference type="NCBI Taxonomy" id="1806508"/>
    <lineage>
        <taxon>Bacteria</taxon>
        <taxon>Bacillati</taxon>
        <taxon>Chloroflexota</taxon>
        <taxon>Ardenticatenia</taxon>
        <taxon>Candidatus Promineifilales</taxon>
        <taxon>Candidatus Promineifilaceae</taxon>
        <taxon>Candidatus Promineifilum</taxon>
    </lineage>
</organism>
<dbReference type="EMBL" id="LN890655">
    <property type="protein sequence ID" value="CUS03480.2"/>
    <property type="molecule type" value="Genomic_DNA"/>
</dbReference>
<evidence type="ECO:0000313" key="3">
    <source>
        <dbReference type="Proteomes" id="UP000215027"/>
    </source>
</evidence>
<dbReference type="KEGG" id="pbf:CFX0092_A1602"/>
<sequence>MMGKGEGIRHSLKDSTRYIRAIRVTLIIDRGDELHVVLGSRSFTLLLVVLARGSAVLFDADLSCFSGGCDEKSLGDRASNHCDAGYHCRGDFAGYEGHGADKSGRVLRRESGHARGRG</sequence>
<protein>
    <submittedName>
        <fullName evidence="2">Uncharacterized protein</fullName>
    </submittedName>
</protein>
<evidence type="ECO:0000313" key="2">
    <source>
        <dbReference type="EMBL" id="CUS03480.2"/>
    </source>
</evidence>
<feature type="region of interest" description="Disordered" evidence="1">
    <location>
        <begin position="96"/>
        <end position="118"/>
    </location>
</feature>
<reference evidence="2" key="1">
    <citation type="submission" date="2016-01" db="EMBL/GenBank/DDBJ databases">
        <authorList>
            <person name="Mcilroy J.S."/>
            <person name="Karst M S."/>
            <person name="Albertsen M."/>
        </authorList>
    </citation>
    <scope>NUCLEOTIDE SEQUENCE</scope>
    <source>
        <strain evidence="2">Cfx-K</strain>
    </source>
</reference>
<dbReference type="AlphaFoldDB" id="A0A160T4D3"/>